<evidence type="ECO:0000313" key="2">
    <source>
        <dbReference type="EMBL" id="CAD7576714.1"/>
    </source>
</evidence>
<keyword evidence="1" id="KW-1133">Transmembrane helix</keyword>
<feature type="transmembrane region" description="Helical" evidence="1">
    <location>
        <begin position="84"/>
        <end position="103"/>
    </location>
</feature>
<keyword evidence="1" id="KW-0812">Transmembrane</keyword>
<keyword evidence="1" id="KW-0472">Membrane</keyword>
<accession>A0A7R9JCC1</accession>
<protein>
    <submittedName>
        <fullName evidence="2">(California timema) hypothetical protein</fullName>
    </submittedName>
</protein>
<dbReference type="EMBL" id="OE184580">
    <property type="protein sequence ID" value="CAD7576714.1"/>
    <property type="molecule type" value="Genomic_DNA"/>
</dbReference>
<gene>
    <name evidence="2" type="ORF">TCMB3V08_LOCUS9278</name>
</gene>
<evidence type="ECO:0000256" key="1">
    <source>
        <dbReference type="SAM" id="Phobius"/>
    </source>
</evidence>
<dbReference type="AlphaFoldDB" id="A0A7R9JCC1"/>
<sequence>MLDQLFIVSVATLCVEYNLTVNGEEFLMYDTGPQDDRILIFSIQRDSFLDVMSDKPVGRPMKFPYTFTAKVVQFPFKFYVQNNWLWRYYIFGVLGSLPVFYYISRLSNSPENKAKWAEIRRKEAEGHH</sequence>
<proteinExistence type="predicted"/>
<reference evidence="2" key="1">
    <citation type="submission" date="2020-11" db="EMBL/GenBank/DDBJ databases">
        <authorList>
            <person name="Tran Van P."/>
        </authorList>
    </citation>
    <scope>NUCLEOTIDE SEQUENCE</scope>
</reference>
<organism evidence="2">
    <name type="scientific">Timema californicum</name>
    <name type="common">California timema</name>
    <name type="synonym">Walking stick</name>
    <dbReference type="NCBI Taxonomy" id="61474"/>
    <lineage>
        <taxon>Eukaryota</taxon>
        <taxon>Metazoa</taxon>
        <taxon>Ecdysozoa</taxon>
        <taxon>Arthropoda</taxon>
        <taxon>Hexapoda</taxon>
        <taxon>Insecta</taxon>
        <taxon>Pterygota</taxon>
        <taxon>Neoptera</taxon>
        <taxon>Polyneoptera</taxon>
        <taxon>Phasmatodea</taxon>
        <taxon>Timematodea</taxon>
        <taxon>Timematoidea</taxon>
        <taxon>Timematidae</taxon>
        <taxon>Timema</taxon>
    </lineage>
</organism>
<name>A0A7R9JCC1_TIMCA</name>